<accession>A0A820ZZA5</accession>
<reference evidence="1" key="1">
    <citation type="submission" date="2021-02" db="EMBL/GenBank/DDBJ databases">
        <authorList>
            <person name="Nowell W R."/>
        </authorList>
    </citation>
    <scope>NUCLEOTIDE SEQUENCE</scope>
</reference>
<gene>
    <name evidence="1" type="ORF">OVN521_LOCUS43982</name>
</gene>
<protein>
    <submittedName>
        <fullName evidence="1">Uncharacterized protein</fullName>
    </submittedName>
</protein>
<comment type="caution">
    <text evidence="1">The sequence shown here is derived from an EMBL/GenBank/DDBJ whole genome shotgun (WGS) entry which is preliminary data.</text>
</comment>
<name>A0A820ZZA5_9BILA</name>
<keyword evidence="2" id="KW-1185">Reference proteome</keyword>
<evidence type="ECO:0000313" key="2">
    <source>
        <dbReference type="Proteomes" id="UP000663866"/>
    </source>
</evidence>
<proteinExistence type="predicted"/>
<dbReference type="Proteomes" id="UP000663866">
    <property type="component" value="Unassembled WGS sequence"/>
</dbReference>
<sequence>NKGFTFRYLKTLFLMSLKIIQDSNNVEEFIPINNSVDFDACNACHRSENNDPMKLMEFSSRITALTAEETNLKSLHRRLEMRIKRFLHRTHNSIVIQE</sequence>
<dbReference type="EMBL" id="CAJOBG010065008">
    <property type="protein sequence ID" value="CAF4569503.1"/>
    <property type="molecule type" value="Genomic_DNA"/>
</dbReference>
<feature type="non-terminal residue" evidence="1">
    <location>
        <position position="1"/>
    </location>
</feature>
<organism evidence="1 2">
    <name type="scientific">Rotaria magnacalcarata</name>
    <dbReference type="NCBI Taxonomy" id="392030"/>
    <lineage>
        <taxon>Eukaryota</taxon>
        <taxon>Metazoa</taxon>
        <taxon>Spiralia</taxon>
        <taxon>Gnathifera</taxon>
        <taxon>Rotifera</taxon>
        <taxon>Eurotatoria</taxon>
        <taxon>Bdelloidea</taxon>
        <taxon>Philodinida</taxon>
        <taxon>Philodinidae</taxon>
        <taxon>Rotaria</taxon>
    </lineage>
</organism>
<dbReference type="AlphaFoldDB" id="A0A820ZZA5"/>
<evidence type="ECO:0000313" key="1">
    <source>
        <dbReference type="EMBL" id="CAF4569503.1"/>
    </source>
</evidence>